<dbReference type="EMBL" id="CBXV010000004">
    <property type="protein sequence ID" value="CDM65320.1"/>
    <property type="molecule type" value="Genomic_DNA"/>
</dbReference>
<feature type="domain" description="FAS1" evidence="2">
    <location>
        <begin position="45"/>
        <end position="178"/>
    </location>
</feature>
<dbReference type="InterPro" id="IPR000782">
    <property type="entry name" value="FAS1_domain"/>
</dbReference>
<dbReference type="InterPro" id="IPR036378">
    <property type="entry name" value="FAS1_dom_sf"/>
</dbReference>
<dbReference type="Pfam" id="PF02469">
    <property type="entry name" value="Fasciclin"/>
    <property type="match status" value="1"/>
</dbReference>
<dbReference type="SUPFAM" id="SSF82153">
    <property type="entry name" value="FAS1 domain"/>
    <property type="match status" value="1"/>
</dbReference>
<feature type="chain" id="PRO_5002109981" evidence="1">
    <location>
        <begin position="28"/>
        <end position="189"/>
    </location>
</feature>
<protein>
    <submittedName>
        <fullName evidence="3">Secreted/surface protein with fasciclin-like repeats</fullName>
    </submittedName>
</protein>
<reference evidence="3 4" key="2">
    <citation type="submission" date="2015-01" db="EMBL/GenBank/DDBJ databases">
        <title>Complete genome sequence of Pyrinomonas methylaliphatogenes type strain K22T.</title>
        <authorList>
            <person name="Lee K.C.Y."/>
            <person name="Power J.F."/>
            <person name="Dunfield P.F."/>
            <person name="Morgan X.C."/>
            <person name="Huttenhower C."/>
            <person name="Stott M.B."/>
        </authorList>
    </citation>
    <scope>NUCLEOTIDE SEQUENCE [LARGE SCALE GENOMIC DNA]</scope>
    <source>
        <strain evidence="3 4">K22</strain>
    </source>
</reference>
<accession>A0A0B6WYU1</accession>
<dbReference type="GO" id="GO:0005615">
    <property type="term" value="C:extracellular space"/>
    <property type="evidence" value="ECO:0007669"/>
    <property type="project" value="TreeGrafter"/>
</dbReference>
<keyword evidence="4" id="KW-1185">Reference proteome</keyword>
<dbReference type="AlphaFoldDB" id="A0A0B6WYU1"/>
<keyword evidence="1" id="KW-0732">Signal</keyword>
<dbReference type="PANTHER" id="PTHR10900:SF77">
    <property type="entry name" value="FI19380P1"/>
    <property type="match status" value="1"/>
</dbReference>
<sequence precursor="true">MNFKRAIYRFCFAATLMCAALAVSTLAQTMQSDMSAQNNMSMQGQKDIVDTLMSDPQFSTLVMLVQKANLVDTLKGPGPFTVFAPTNDAFAKIPKQKLDALMNDPEKLRTVLLYHVINMNVPASAARTMPAPTAAGAQLSVKVSMRGNTKMVMVDNAKVIRADIMASNGVIHAIDTVLMPKMNKMNSRR</sequence>
<reference evidence="3 4" key="1">
    <citation type="submission" date="2013-12" db="EMBL/GenBank/DDBJ databases">
        <authorList>
            <person name="Stott M."/>
        </authorList>
    </citation>
    <scope>NUCLEOTIDE SEQUENCE [LARGE SCALE GENOMIC DNA]</scope>
    <source>
        <strain evidence="3 4">K22</strain>
    </source>
</reference>
<evidence type="ECO:0000259" key="2">
    <source>
        <dbReference type="PROSITE" id="PS50213"/>
    </source>
</evidence>
<dbReference type="FunFam" id="2.30.180.10:FF:000032">
    <property type="entry name" value="Fasciclin domain-containing protein, putative"/>
    <property type="match status" value="1"/>
</dbReference>
<dbReference type="PROSITE" id="PS50213">
    <property type="entry name" value="FAS1"/>
    <property type="match status" value="1"/>
</dbReference>
<dbReference type="STRING" id="454194.PYK22_01318"/>
<dbReference type="Proteomes" id="UP000031518">
    <property type="component" value="Unassembled WGS sequence"/>
</dbReference>
<organism evidence="3 4">
    <name type="scientific">Pyrinomonas methylaliphatogenes</name>
    <dbReference type="NCBI Taxonomy" id="454194"/>
    <lineage>
        <taxon>Bacteria</taxon>
        <taxon>Pseudomonadati</taxon>
        <taxon>Acidobacteriota</taxon>
        <taxon>Blastocatellia</taxon>
        <taxon>Blastocatellales</taxon>
        <taxon>Pyrinomonadaceae</taxon>
        <taxon>Pyrinomonas</taxon>
    </lineage>
</organism>
<name>A0A0B6WYU1_9BACT</name>
<evidence type="ECO:0000313" key="3">
    <source>
        <dbReference type="EMBL" id="CDM65320.1"/>
    </source>
</evidence>
<dbReference type="SMART" id="SM00554">
    <property type="entry name" value="FAS1"/>
    <property type="match status" value="1"/>
</dbReference>
<dbReference type="InterPro" id="IPR050904">
    <property type="entry name" value="Adhesion/Biosynth-related"/>
</dbReference>
<evidence type="ECO:0000256" key="1">
    <source>
        <dbReference type="SAM" id="SignalP"/>
    </source>
</evidence>
<gene>
    <name evidence="3" type="ORF">PYK22_01318</name>
</gene>
<proteinExistence type="predicted"/>
<dbReference type="PANTHER" id="PTHR10900">
    <property type="entry name" value="PERIOSTIN-RELATED"/>
    <property type="match status" value="1"/>
</dbReference>
<feature type="signal peptide" evidence="1">
    <location>
        <begin position="1"/>
        <end position="27"/>
    </location>
</feature>
<dbReference type="Gene3D" id="2.30.180.10">
    <property type="entry name" value="FAS1 domain"/>
    <property type="match status" value="1"/>
</dbReference>
<evidence type="ECO:0000313" key="4">
    <source>
        <dbReference type="Proteomes" id="UP000031518"/>
    </source>
</evidence>